<sequence length="84" mass="9180">MELKIPLFVFCACLISVFSDKLLVKWIPSSDMKSIVFGLLIGLAIFSVQKSRAARIKISIPFGVFVIVAGFAITIVSAVYTVQI</sequence>
<comment type="caution">
    <text evidence="2">The sequence shown here is derived from an EMBL/GenBank/DDBJ whole genome shotgun (WGS) entry which is preliminary data.</text>
</comment>
<protein>
    <submittedName>
        <fullName evidence="2">Uncharacterized protein</fullName>
    </submittedName>
</protein>
<organism evidence="2 3">
    <name type="scientific">Paenibacillus glycanilyticus</name>
    <dbReference type="NCBI Taxonomy" id="126569"/>
    <lineage>
        <taxon>Bacteria</taxon>
        <taxon>Bacillati</taxon>
        <taxon>Bacillota</taxon>
        <taxon>Bacilli</taxon>
        <taxon>Bacillales</taxon>
        <taxon>Paenibacillaceae</taxon>
        <taxon>Paenibacillus</taxon>
    </lineage>
</organism>
<feature type="transmembrane region" description="Helical" evidence="1">
    <location>
        <begin position="29"/>
        <end position="48"/>
    </location>
</feature>
<reference evidence="2 3" key="1">
    <citation type="submission" date="2023-03" db="EMBL/GenBank/DDBJ databases">
        <title>Draft genome sequence of the bacteria which degrade cell wall of Tricholomamatutake.</title>
        <authorList>
            <person name="Konishi Y."/>
            <person name="Fukuta Y."/>
            <person name="Shirasaka N."/>
        </authorList>
    </citation>
    <scope>NUCLEOTIDE SEQUENCE [LARGE SCALE GENOMIC DNA]</scope>
    <source>
        <strain evidence="3">mu1</strain>
    </source>
</reference>
<keyword evidence="1" id="KW-1133">Transmembrane helix</keyword>
<evidence type="ECO:0000313" key="3">
    <source>
        <dbReference type="Proteomes" id="UP001157114"/>
    </source>
</evidence>
<keyword evidence="3" id="KW-1185">Reference proteome</keyword>
<proteinExistence type="predicted"/>
<evidence type="ECO:0000313" key="2">
    <source>
        <dbReference type="EMBL" id="GLX66543.1"/>
    </source>
</evidence>
<gene>
    <name evidence="2" type="ORF">MU1_08870</name>
</gene>
<keyword evidence="1" id="KW-0472">Membrane</keyword>
<name>A0ABQ6GBA7_9BACL</name>
<dbReference type="Proteomes" id="UP001157114">
    <property type="component" value="Unassembled WGS sequence"/>
</dbReference>
<evidence type="ECO:0000256" key="1">
    <source>
        <dbReference type="SAM" id="Phobius"/>
    </source>
</evidence>
<dbReference type="EMBL" id="BSSQ01000003">
    <property type="protein sequence ID" value="GLX66543.1"/>
    <property type="molecule type" value="Genomic_DNA"/>
</dbReference>
<feature type="transmembrane region" description="Helical" evidence="1">
    <location>
        <begin position="60"/>
        <end position="82"/>
    </location>
</feature>
<accession>A0ABQ6GBA7</accession>
<keyword evidence="1" id="KW-0812">Transmembrane</keyword>